<feature type="transmembrane region" description="Helical" evidence="2">
    <location>
        <begin position="4089"/>
        <end position="4111"/>
    </location>
</feature>
<dbReference type="EMBL" id="KB008003">
    <property type="protein sequence ID" value="ELR16237.1"/>
    <property type="molecule type" value="Genomic_DNA"/>
</dbReference>
<dbReference type="GO" id="GO:0031124">
    <property type="term" value="P:mRNA 3'-end processing"/>
    <property type="evidence" value="ECO:0007669"/>
    <property type="project" value="TreeGrafter"/>
</dbReference>
<proteinExistence type="predicted"/>
<dbReference type="OMA" id="MYLATQF"/>
<keyword evidence="2" id="KW-0812">Transmembrane</keyword>
<dbReference type="PANTHER" id="PTHR12460:SF0">
    <property type="entry name" value="CID DOMAIN-CONTAINING PROTEIN-RELATED"/>
    <property type="match status" value="1"/>
</dbReference>
<reference evidence="3 4" key="1">
    <citation type="journal article" date="2013" name="Genome Biol.">
        <title>Genome of Acanthamoeba castellanii highlights extensive lateral gene transfer and early evolution of tyrosine kinase signaling.</title>
        <authorList>
            <person name="Clarke M."/>
            <person name="Lohan A.J."/>
            <person name="Liu B."/>
            <person name="Lagkouvardos I."/>
            <person name="Roy S."/>
            <person name="Zafar N."/>
            <person name="Bertelli C."/>
            <person name="Schilde C."/>
            <person name="Kianianmomeni A."/>
            <person name="Burglin T.R."/>
            <person name="Frech C."/>
            <person name="Turcotte B."/>
            <person name="Kopec K.O."/>
            <person name="Synnott J.M."/>
            <person name="Choo C."/>
            <person name="Paponov I."/>
            <person name="Finkler A."/>
            <person name="Soon Heng Tan C."/>
            <person name="Hutchins A.P."/>
            <person name="Weinmeier T."/>
            <person name="Rattei T."/>
            <person name="Chu J.S."/>
            <person name="Gimenez G."/>
            <person name="Irimia M."/>
            <person name="Rigden D.J."/>
            <person name="Fitzpatrick D.A."/>
            <person name="Lorenzo-Morales J."/>
            <person name="Bateman A."/>
            <person name="Chiu C.H."/>
            <person name="Tang P."/>
            <person name="Hegemann P."/>
            <person name="Fromm H."/>
            <person name="Raoult D."/>
            <person name="Greub G."/>
            <person name="Miranda-Saavedra D."/>
            <person name="Chen N."/>
            <person name="Nash P."/>
            <person name="Ginger M.L."/>
            <person name="Horn M."/>
            <person name="Schaap P."/>
            <person name="Caler L."/>
            <person name="Loftus B."/>
        </authorList>
    </citation>
    <scope>NUCLEOTIDE SEQUENCE [LARGE SCALE GENOMIC DNA]</scope>
    <source>
        <strain evidence="3 4">Neff</strain>
    </source>
</reference>
<dbReference type="PANTHER" id="PTHR12460">
    <property type="entry name" value="CYCLIN-DEPENDENT KINASE INHIBITOR-RELATED PROTEIN"/>
    <property type="match status" value="1"/>
</dbReference>
<feature type="transmembrane region" description="Helical" evidence="2">
    <location>
        <begin position="4123"/>
        <end position="4140"/>
    </location>
</feature>
<feature type="transmembrane region" description="Helical" evidence="2">
    <location>
        <begin position="4214"/>
        <end position="4238"/>
    </location>
</feature>
<sequence length="4380" mass="457415">MEFGLTVKSASASANVYGVMTKSIVAVPLEAAASLPVGWYGGLNRNSAASSLALYDADLFDGTNPAVVDTTAKPPADVGSLIDISGIVRDVAGSPALRQVLFDVLPSALTETARGAFLNASSFAPVTLADVTVGGIRTSAAATPGVGVLLQSQVECRGAECASMPFAEALQRLVASAARSRDLCPTPVLLVDSLRASLSVDLTVGFLSPTAPADLTQSYVRARGMSARSEALFRCSESYVGIALSVSAPLDQAAAYWPLAALTDQRTAVGLVRAIPLVTQGRMAGVLLDSDAARHHVAPFDLFSAHGGGLLLPDHALTEADLKFNVTALFAAIQHRLATSVPLVDALMADLLPSDSNAVAALVDAYVSQTFHPTFFGFLHYIAVLHDSELQVFVSPDGLGATLAMDIARQRVRLSSPSAVGVDVIVSHANAALHTLSAAAVQQFGSLSTYEVPRVPKNLTDTDVELARFFTAVVTINCTHLLDSRTNKTASVDVVTAPRFSAVASVQAQFNASDPTLLFSSAYVTYDFGASTATATAQAGSAAAGVMGSTVGLTRDGQLATDGTWGNPSALRASLDSISADLFEVPWAESAVQPVVGLDFGEMARGIRLVDMISDLAVSEAISSTQPIDGWTLAGLIQSAIAAYAAGDDTVIADVRVVPLLNAQTMDVSLVIHNQRRFQVATVGTTWDSTADTARLAIPMALITTLRFTVSPSAYNISEFSVRGGGELRGWVIPFTYGMLAGTVTGGSASAALAVNLPGSTHLRVTMAVATEQLALRAQIADEDLVDPRRAVLVVTKADDGVDATLGTPTVTSSRVMSVLSEVILPALPQAFSGTLNVPIPPLDKPLGSITQFGRLLTIIKPWLGSMPASSNSGQLVQSATFCPGATGPSGGNVTAFALNVTVNANALVTCKAAGPLAPASVGALRDDVTGLLASCGLDSYLAVRVLATQTQPDGTECGRVGLFPAVPGIIWSFAIATVSVGGNVSIDGKWITSPKPAFGTWADFARLMAAIFAYDNDPLGTGTAQWTTTNASLVVPPELAAFYPSELPAMSVRVEADHVADDYQFVMQPRISASDGVIQLSSPNATGTGAVASTLSAEMFTIFGGPPLGGRGNISLSTCFDGVNTTTNGTLVPAAPNNTFVLTIGAQVLSTSFRPEWLSVQQLVVLPAGKLLSAALIDDVVPQVNETLRPMLAIYEVPGDGVIHRTSQVRFDLARRQLPDGRWILPTAFGINAVSPLPAIANATNVPSQAVILAKDLLMTLATNVEAAAAAQTDAHGRRTTGPPTAQGRIGVVAFTAARQHTLSRMTVTIAGASKFQALTDLYPSRERFFDSFTVGLQVNNTAVVTGLDVNDVTGAPPNLSAVGSSRGSNVSTPGITFGQVGHYVVDSLDSLKNLTQRLGSWSSSFNGTRRAIDTFRGLLRTNTSICSWIDLADGLAAVLVQTPLVSAQIPFAHRSFGSVLNDNLVASLDSLQSSVCGAHEPFSLGTFCDLVKPAFSGTTTACANVEISDTGLAIDLVVEPFNRTYVDQVRFDTSALFADPSLPVGIGAAGEVTLNVAFDFRLRLLARFGNNGSLVTFGLDREATSFAVAVDFDLQGTVQGNFGPVALALPNSHVWVGSPARLVARLPPAAPAESDAAVTDESSIALVDHHQRSSNATPEVRVSLTGSAGFSAVVGFSTNVQCVVGVEVTDLAAFIAGQMPSVTQRNCGQGFAVELLELLHQQPLLASFGLGFVDQWETGLAQFIDLILVALREGAELPLVGKLVSGLLTDALGQVNGADAVNSLTRAISTITDRLLTKSAAQNEADLEQLVLELFTEALCYEFRDLLVSCPAVPQLNSSSSATEFTWPLHFRGANKRALPHLDVSLGDHGPATLALKCGADLEMEWDLVMVMAFNRSHGLAFRFETSPMFLGDIALEVEPGCELSGTLGWIGADLALHNPKLLEAKLTVDKNLEIDFVADAQVLGAAELGLGGELAERLAKAGPDALDTLPHWQATLNLTWEWDLRHNPHLVPHFAITDIGFCIGRLLTNVIGGTVSQTIDKLLHPLDPVLGPDGILLKPVPGLSGVFGNNMNLAQLLIYACQSATECKVGGLLEMLKTFAQVFSDVESLADISSMLGGEGCNIVQLVRNFTVDFKQAHPEPKFTGAVPPDGLQYKGAAAGNDKLKDAAGGFHRGVTTAGKFGIRLYMFDDLANTMMSAITGKDFAIAGVTLPDVTFFVGMEWPIIVWDPPEVDIIVGVNARLTLSFGGVSLMYSGLAGAFKTKSPGVLFSALALPTKNDDGSVRWPVQAAIGLYGGVAIDIFIFRAETYLTVTLEGDVGFVDLDNDGWVTFNEMAFLIRLNGPAGAIRFRIVLSLGFGIKIQTCINLLAVRFCFTWTDQHWEHSWTLYDSSSNPLDSLAISSGGHTSVNLALVQFGGGKRSADSAPALGCDSCEVGANNNGYNGSSIAMTDYGSAAPPDPGLTFSVFQTPQGITVDFTPAGVTEFGGAPHMSRAGLPASQSLITHGDPGGSAFTWSIGYVTQLVVLPDYDTVTMRYQVAEYRNVSTIALSPQAVTPDTVPGVTITRCAQVHFTKPKAGVTFNVWGLPCPVLLESAVATNISLAGDVAAYAGRLLEIQGEVWSVTSAITATVLNITAKSLIAADGELTAEIGLPAAYKTLSVQGDLKRPSTYIISEVAAGVAARITGGSISDRFVVPDMRLLHGSTLINGGSGDDTTEITIVTLPGVDMLVTANAMGLVLQDGHNASAGNSTTLRHTSIQRRTYIIKGAADTLSNVTLLGVERDDSVVVVAHGEPGGTISQRITGCDGKSELRVTFQNGGHHEVRIGNNHQVTGMRCTVWLNAVANISLTVHVIIEASAETRPLQYDIQQNTILVYDVENDGSFFHLMFNQIDRVDVQFGLGGSVLRMAEGTVGTEYVFDFGTGAQNATNATNDDGDNDVTNIANIAATDSPLLLLGRITQVNIGPQQSRVGSTDPLKGILAPVAIAQQPPPQNASATPWEAAIVRLAAGTGKAAPAQHYYLDGGCLAAQNRTASGRVTPSHITITPSADMCDLMTAYGLAAACVDPCPVVYTGPINVAIITGWADDSFYGVNVSQASVTMELGPGADNVTWFAAPLATSGANGTGRAQPMAQFDLGPGADSVLLDSPMGNATVLLGRDTDVDVVAFYYGGLSLPPSVHDNVVAPVGPDNAALALQQVRTEDLLFIYGGRLAVDTAEAAADVVPLATVADGGESRPVVVVNVTVPGQVINMDVQSNVTYRVVGSAQLATVNLNGQGRQKPPFPTASDWDVVVDVPSSAQVDVNVLAVPGSRSLTTVNVTGGADVQSVQLESLAPAGLCRTTVGVLEVRTMHVDHIKLDATQCPVDVQVRGTADADLVIVTPNNATESSVRLLDLDSAVLVVNATVVVTPQALLANRTVVAVGPRSQVTVADFDFAGGVSFVDGCLLGSDFDPITAPFSQWLAREAAAVGVNDTRRAAKCSLFAHRADRFNLTAPALYVGGLGATERSAVIRRLVLQRVPASVTIDNIGSPSWRSATVAGSVLGVDGRLEVDLEAGGRLMLTTAVFGDADTSTLDIYATSAASRATNGTVPPLCQWFFGTDDGGELGGATLLMSSVDDDTALAAVYASSLLDPWHLPLVRLHGPVRLTTQLHNLTDNTTRDVIVESAALQVYESPDVEPLVTVAWVAHGAHSSQPQGSLQIELADGSNRVAFHNVVGQARPFGLPLIIVNDTAVATLTPPSAGASAPAIELLHTSGMQADLDTQFLDPLGSGSSAAQYCFQPNEQCSTNAWLWLSGRLAPWLSTELACRSRDALAACRSQVFASLSLPGGKHRLRALLHPSLAPSPSTLPSPSASPSPSPSPSSLPPTSALPSPSSSPQNSSLASPSPSASSSPQNASLPSPSPSASASPQNASLPSPSPSASSSPQNSSLPSPPAASSAASPSTSSPTAPSPSTSSSPPPSLLAAMRETRATAPKKPASVPFVLYITAGQADIPDPAAGALAQAAPVQRTYTTSVFVMYAGMTLMGFGWWVITGIVIPAGWGALVITASLAGLLGASTAWDPRVVAVVEGSYWILATFGSSCEPLGAFHVTVMGVFVAAALLTVPALVFKRLRKALPALQRGLTAVTVVMLPFVIVQVPGHDGALGWALFTGLAAVCGLVVLGSYYFHTFKALPSRNRRYFALLPAILMSVVVVVMSILARLRDDNGMPRELFYVAALAALAVDCAASLSSMLVLISLVKGWWRVSPVIISGVAMFFSVGCGLIFLISIEAADAGELALVMWYLWVLLPTAAAIIVMCLPYPVITKPRPSLAGGSSTDQRPQRELSTPDDDDSARPLLSLNRTATTGDAPSSPPSSSDSEDDEPRHFEPPTSGLGMSL</sequence>
<feature type="compositionally biased region" description="Low complexity" evidence="1">
    <location>
        <begin position="3867"/>
        <end position="3958"/>
    </location>
</feature>
<feature type="compositionally biased region" description="Polar residues" evidence="1">
    <location>
        <begin position="4342"/>
        <end position="4351"/>
    </location>
</feature>
<dbReference type="GO" id="GO:0000993">
    <property type="term" value="F:RNA polymerase II complex binding"/>
    <property type="evidence" value="ECO:0007669"/>
    <property type="project" value="TreeGrafter"/>
</dbReference>
<dbReference type="Proteomes" id="UP000011083">
    <property type="component" value="Unassembled WGS sequence"/>
</dbReference>
<evidence type="ECO:0000256" key="2">
    <source>
        <dbReference type="SAM" id="Phobius"/>
    </source>
</evidence>
<keyword evidence="4" id="KW-1185">Reference proteome</keyword>
<keyword evidence="2" id="KW-1133">Transmembrane helix</keyword>
<feature type="region of interest" description="Disordered" evidence="1">
    <location>
        <begin position="4312"/>
        <end position="4380"/>
    </location>
</feature>
<evidence type="ECO:0000256" key="1">
    <source>
        <dbReference type="SAM" id="MobiDB-lite"/>
    </source>
</evidence>
<evidence type="ECO:0000313" key="4">
    <source>
        <dbReference type="Proteomes" id="UP000011083"/>
    </source>
</evidence>
<name>L8GTJ2_ACACF</name>
<feature type="transmembrane region" description="Helical" evidence="2">
    <location>
        <begin position="4283"/>
        <end position="4303"/>
    </location>
</feature>
<accession>L8GTJ2</accession>
<dbReference type="PROSITE" id="PS00018">
    <property type="entry name" value="EF_HAND_1"/>
    <property type="match status" value="1"/>
</dbReference>
<feature type="transmembrane region" description="Helical" evidence="2">
    <location>
        <begin position="4250"/>
        <end position="4271"/>
    </location>
</feature>
<dbReference type="InterPro" id="IPR018247">
    <property type="entry name" value="EF_Hand_1_Ca_BS"/>
</dbReference>
<dbReference type="RefSeq" id="XP_004338250.1">
    <property type="nucleotide sequence ID" value="XM_004338202.1"/>
</dbReference>
<dbReference type="VEuPathDB" id="AmoebaDB:ACA1_336900"/>
<feature type="transmembrane region" description="Helical" evidence="2">
    <location>
        <begin position="4182"/>
        <end position="4202"/>
    </location>
</feature>
<dbReference type="STRING" id="1257118.L8GTJ2"/>
<keyword evidence="2" id="KW-0472">Membrane</keyword>
<organism evidence="3 4">
    <name type="scientific">Acanthamoeba castellanii (strain ATCC 30010 / Neff)</name>
    <dbReference type="NCBI Taxonomy" id="1257118"/>
    <lineage>
        <taxon>Eukaryota</taxon>
        <taxon>Amoebozoa</taxon>
        <taxon>Discosea</taxon>
        <taxon>Longamoebia</taxon>
        <taxon>Centramoebida</taxon>
        <taxon>Acanthamoebidae</taxon>
        <taxon>Acanthamoeba</taxon>
    </lineage>
</organism>
<feature type="compositionally biased region" description="Pro residues" evidence="1">
    <location>
        <begin position="3848"/>
        <end position="3866"/>
    </location>
</feature>
<feature type="transmembrane region" description="Helical" evidence="2">
    <location>
        <begin position="4146"/>
        <end position="4170"/>
    </location>
</feature>
<evidence type="ECO:0000313" key="3">
    <source>
        <dbReference type="EMBL" id="ELR16237.1"/>
    </source>
</evidence>
<feature type="transmembrane region" description="Helical" evidence="2">
    <location>
        <begin position="4013"/>
        <end position="4034"/>
    </location>
</feature>
<dbReference type="KEGG" id="acan:ACA1_336900"/>
<dbReference type="OrthoDB" id="10257571at2759"/>
<protein>
    <submittedName>
        <fullName evidence="3">Uncharacterized protein</fullName>
    </submittedName>
</protein>
<feature type="region of interest" description="Disordered" evidence="1">
    <location>
        <begin position="3842"/>
        <end position="3964"/>
    </location>
</feature>
<dbReference type="GeneID" id="14916913"/>
<feature type="transmembrane region" description="Helical" evidence="2">
    <location>
        <begin position="4041"/>
        <end position="4062"/>
    </location>
</feature>
<gene>
    <name evidence="3" type="ORF">ACA1_336900</name>
</gene>